<proteinExistence type="inferred from homology"/>
<feature type="domain" description="Phospholipase/carboxylesterase/thioesterase" evidence="3">
    <location>
        <begin position="15"/>
        <end position="212"/>
    </location>
</feature>
<sequence>MTLDGPRRPPLNGGKPRKLVVFLHGYGSNGEDLINLAGQWARDLPDVQFVSPNAPQPVPGHPSGYQWFPLTRIDPQETERGARMAAPVLDAFLDAELRRYQLAPSDLALVGFSQGTMMALHTGMRRDQQIAGILAYSGALAGREALKNEIRSKPPVFLIHGDRDDVLPPGFMFDAAEGLNEAGASAQWHISAGIPHGIGPDGLELGGRFLHKVLSGRYA</sequence>
<dbReference type="PANTHER" id="PTHR10655">
    <property type="entry name" value="LYSOPHOSPHOLIPASE-RELATED"/>
    <property type="match status" value="1"/>
</dbReference>
<dbReference type="InterPro" id="IPR003140">
    <property type="entry name" value="PLipase/COase/thioEstase"/>
</dbReference>
<reference evidence="4 5" key="1">
    <citation type="submission" date="2024-01" db="EMBL/GenBank/DDBJ databases">
        <title>Hyphobacterium bacterium isolated from marine sediment.</title>
        <authorList>
            <person name="Zhao S."/>
        </authorList>
    </citation>
    <scope>NUCLEOTIDE SEQUENCE [LARGE SCALE GENOMIC DNA]</scope>
    <source>
        <strain evidence="4 5">Y60-23</strain>
    </source>
</reference>
<dbReference type="PANTHER" id="PTHR10655:SF17">
    <property type="entry name" value="LYSOPHOSPHOLIPASE-LIKE PROTEIN 1"/>
    <property type="match status" value="1"/>
</dbReference>
<accession>A0ABU7LXQ0</accession>
<comment type="similarity">
    <text evidence="1">Belongs to the AB hydrolase superfamily. AB hydrolase 2 family.</text>
</comment>
<keyword evidence="5" id="KW-1185">Reference proteome</keyword>
<dbReference type="Gene3D" id="3.40.50.1820">
    <property type="entry name" value="alpha/beta hydrolase"/>
    <property type="match status" value="1"/>
</dbReference>
<protein>
    <submittedName>
        <fullName evidence="4">Dienelactone hydrolase family protein</fullName>
    </submittedName>
</protein>
<evidence type="ECO:0000313" key="5">
    <source>
        <dbReference type="Proteomes" id="UP001310692"/>
    </source>
</evidence>
<evidence type="ECO:0000256" key="2">
    <source>
        <dbReference type="ARBA" id="ARBA00022801"/>
    </source>
</evidence>
<dbReference type="SUPFAM" id="SSF53474">
    <property type="entry name" value="alpha/beta-Hydrolases"/>
    <property type="match status" value="1"/>
</dbReference>
<organism evidence="4 5">
    <name type="scientific">Hyphobacterium marinum</name>
    <dbReference type="NCBI Taxonomy" id="3116574"/>
    <lineage>
        <taxon>Bacteria</taxon>
        <taxon>Pseudomonadati</taxon>
        <taxon>Pseudomonadota</taxon>
        <taxon>Alphaproteobacteria</taxon>
        <taxon>Maricaulales</taxon>
        <taxon>Maricaulaceae</taxon>
        <taxon>Hyphobacterium</taxon>
    </lineage>
</organism>
<dbReference type="GO" id="GO:0016787">
    <property type="term" value="F:hydrolase activity"/>
    <property type="evidence" value="ECO:0007669"/>
    <property type="project" value="UniProtKB-KW"/>
</dbReference>
<dbReference type="InterPro" id="IPR029058">
    <property type="entry name" value="AB_hydrolase_fold"/>
</dbReference>
<dbReference type="InterPro" id="IPR050565">
    <property type="entry name" value="LYPA1-2/EST-like"/>
</dbReference>
<comment type="caution">
    <text evidence="4">The sequence shown here is derived from an EMBL/GenBank/DDBJ whole genome shotgun (WGS) entry which is preliminary data.</text>
</comment>
<dbReference type="Proteomes" id="UP001310692">
    <property type="component" value="Unassembled WGS sequence"/>
</dbReference>
<dbReference type="EMBL" id="JAZDRO010000002">
    <property type="protein sequence ID" value="MEE2566313.1"/>
    <property type="molecule type" value="Genomic_DNA"/>
</dbReference>
<dbReference type="Pfam" id="PF02230">
    <property type="entry name" value="Abhydrolase_2"/>
    <property type="match status" value="1"/>
</dbReference>
<keyword evidence="2 4" id="KW-0378">Hydrolase</keyword>
<evidence type="ECO:0000259" key="3">
    <source>
        <dbReference type="Pfam" id="PF02230"/>
    </source>
</evidence>
<evidence type="ECO:0000313" key="4">
    <source>
        <dbReference type="EMBL" id="MEE2566313.1"/>
    </source>
</evidence>
<gene>
    <name evidence="4" type="ORF">V0U35_06435</name>
</gene>
<name>A0ABU7LXQ0_9PROT</name>
<evidence type="ECO:0000256" key="1">
    <source>
        <dbReference type="ARBA" id="ARBA00006499"/>
    </source>
</evidence>
<dbReference type="RefSeq" id="WP_330196108.1">
    <property type="nucleotide sequence ID" value="NZ_JAZDRO010000002.1"/>
</dbReference>